<sequence>MSVLDVESGYDCINGRMREQKMTCSWYLDLTEKSLKDYCINVHIIRGCFLPYIKQECGKKVIHAYVALFAFNANLRAYGDAIFDELADKTEPDECNSLMTGSIGPIPKTTLEPTGEPTSTVIEFPTTANNDTALNSTDEEPDLDDSTPENCGPVQRAFHISGIFLGCVLTLFWTG</sequence>
<dbReference type="AlphaFoldDB" id="A0AAD4R5W1"/>
<reference evidence="2" key="1">
    <citation type="submission" date="2022-01" db="EMBL/GenBank/DDBJ databases">
        <title>Genome Sequence Resource for Two Populations of Ditylenchus destructor, the Migratory Endoparasitic Phytonematode.</title>
        <authorList>
            <person name="Zhang H."/>
            <person name="Lin R."/>
            <person name="Xie B."/>
        </authorList>
    </citation>
    <scope>NUCLEOTIDE SEQUENCE</scope>
    <source>
        <strain evidence="2">BazhouSP</strain>
    </source>
</reference>
<accession>A0AAD4R5W1</accession>
<feature type="region of interest" description="Disordered" evidence="1">
    <location>
        <begin position="128"/>
        <end position="149"/>
    </location>
</feature>
<evidence type="ECO:0000313" key="3">
    <source>
        <dbReference type="Proteomes" id="UP001201812"/>
    </source>
</evidence>
<feature type="compositionally biased region" description="Acidic residues" evidence="1">
    <location>
        <begin position="137"/>
        <end position="147"/>
    </location>
</feature>
<evidence type="ECO:0000313" key="2">
    <source>
        <dbReference type="EMBL" id="KAI1711599.1"/>
    </source>
</evidence>
<keyword evidence="3" id="KW-1185">Reference proteome</keyword>
<proteinExistence type="predicted"/>
<name>A0AAD4R5W1_9BILA</name>
<dbReference type="EMBL" id="JAKKPZ010000021">
    <property type="protein sequence ID" value="KAI1711599.1"/>
    <property type="molecule type" value="Genomic_DNA"/>
</dbReference>
<dbReference type="Proteomes" id="UP001201812">
    <property type="component" value="Unassembled WGS sequence"/>
</dbReference>
<comment type="caution">
    <text evidence="2">The sequence shown here is derived from an EMBL/GenBank/DDBJ whole genome shotgun (WGS) entry which is preliminary data.</text>
</comment>
<gene>
    <name evidence="2" type="ORF">DdX_10061</name>
</gene>
<organism evidence="2 3">
    <name type="scientific">Ditylenchus destructor</name>
    <dbReference type="NCBI Taxonomy" id="166010"/>
    <lineage>
        <taxon>Eukaryota</taxon>
        <taxon>Metazoa</taxon>
        <taxon>Ecdysozoa</taxon>
        <taxon>Nematoda</taxon>
        <taxon>Chromadorea</taxon>
        <taxon>Rhabditida</taxon>
        <taxon>Tylenchina</taxon>
        <taxon>Tylenchomorpha</taxon>
        <taxon>Sphaerularioidea</taxon>
        <taxon>Anguinidae</taxon>
        <taxon>Anguininae</taxon>
        <taxon>Ditylenchus</taxon>
    </lineage>
</organism>
<evidence type="ECO:0000256" key="1">
    <source>
        <dbReference type="SAM" id="MobiDB-lite"/>
    </source>
</evidence>
<protein>
    <submittedName>
        <fullName evidence="2">Uncharacterized protein</fullName>
    </submittedName>
</protein>